<keyword evidence="3" id="KW-1185">Reference proteome</keyword>
<proteinExistence type="predicted"/>
<accession>A0A1G9YDV1</accession>
<organism evidence="2 3">
    <name type="scientific">Lachnospira pectinoschiza</name>
    <dbReference type="NCBI Taxonomy" id="28052"/>
    <lineage>
        <taxon>Bacteria</taxon>
        <taxon>Bacillati</taxon>
        <taxon>Bacillota</taxon>
        <taxon>Clostridia</taxon>
        <taxon>Lachnospirales</taxon>
        <taxon>Lachnospiraceae</taxon>
        <taxon>Lachnospira</taxon>
    </lineage>
</organism>
<reference evidence="3" key="1">
    <citation type="submission" date="2016-10" db="EMBL/GenBank/DDBJ databases">
        <authorList>
            <person name="Varghese N."/>
            <person name="Submissions S."/>
        </authorList>
    </citation>
    <scope>NUCLEOTIDE SEQUENCE [LARGE SCALE GENOMIC DNA]</scope>
    <source>
        <strain evidence="3">M83</strain>
    </source>
</reference>
<dbReference type="EMBL" id="FNHZ01000005">
    <property type="protein sequence ID" value="SDN07234.1"/>
    <property type="molecule type" value="Genomic_DNA"/>
</dbReference>
<dbReference type="Proteomes" id="UP000187651">
    <property type="component" value="Unassembled WGS sequence"/>
</dbReference>
<name>A0A1G9YDV1_9FIRM</name>
<evidence type="ECO:0008006" key="4">
    <source>
        <dbReference type="Google" id="ProtNLM"/>
    </source>
</evidence>
<sequence>MKSVIESYIYLIILVLIVYFSLDFIMINARVSKVNTVARYVENTIEVNKEEGKAKAISMARSNGMDLVFKNAESTTDFCYYEYDLSYKILSASFRINKTNTYHGLARYKRNNGG</sequence>
<feature type="transmembrane region" description="Helical" evidence="1">
    <location>
        <begin position="7"/>
        <end position="27"/>
    </location>
</feature>
<keyword evidence="1" id="KW-0812">Transmembrane</keyword>
<evidence type="ECO:0000313" key="3">
    <source>
        <dbReference type="Proteomes" id="UP000187651"/>
    </source>
</evidence>
<gene>
    <name evidence="2" type="ORF">SAMN05216544_1800</name>
</gene>
<dbReference type="OrthoDB" id="9978290at2"/>
<keyword evidence="1" id="KW-0472">Membrane</keyword>
<dbReference type="AlphaFoldDB" id="A0A1G9YDV1"/>
<evidence type="ECO:0000256" key="1">
    <source>
        <dbReference type="SAM" id="Phobius"/>
    </source>
</evidence>
<evidence type="ECO:0000313" key="2">
    <source>
        <dbReference type="EMBL" id="SDN07234.1"/>
    </source>
</evidence>
<protein>
    <recommendedName>
        <fullName evidence="4">TadE-like protein</fullName>
    </recommendedName>
</protein>
<dbReference type="RefSeq" id="WP_027431158.1">
    <property type="nucleotide sequence ID" value="NZ_FNHZ01000005.1"/>
</dbReference>
<keyword evidence="1" id="KW-1133">Transmembrane helix</keyword>